<protein>
    <submittedName>
        <fullName evidence="1">Uncharacterized protein</fullName>
    </submittedName>
</protein>
<dbReference type="EMBL" id="AWSE01000265">
    <property type="protein sequence ID" value="ERH21305.1"/>
    <property type="molecule type" value="Genomic_DNA"/>
</dbReference>
<evidence type="ECO:0000313" key="2">
    <source>
        <dbReference type="Proteomes" id="UP000016536"/>
    </source>
</evidence>
<evidence type="ECO:0000313" key="1">
    <source>
        <dbReference type="EMBL" id="ERH21305.1"/>
    </source>
</evidence>
<dbReference type="Proteomes" id="UP000016536">
    <property type="component" value="Unassembled WGS sequence"/>
</dbReference>
<reference evidence="1 2" key="1">
    <citation type="submission" date="2013-08" db="EMBL/GenBank/DDBJ databases">
        <authorList>
            <person name="Weinstock G."/>
            <person name="Sodergren E."/>
            <person name="Wylie T."/>
            <person name="Fulton L."/>
            <person name="Fulton R."/>
            <person name="Fronick C."/>
            <person name="O'Laughlin M."/>
            <person name="Godfrey J."/>
            <person name="Miner T."/>
            <person name="Herter B."/>
            <person name="Appelbaum E."/>
            <person name="Cordes M."/>
            <person name="Lek S."/>
            <person name="Wollam A."/>
            <person name="Pepin K.H."/>
            <person name="Palsikar V.B."/>
            <person name="Mitreva M."/>
            <person name="Wilson R.K."/>
        </authorList>
    </citation>
    <scope>NUCLEOTIDE SEQUENCE [LARGE SCALE GENOMIC DNA]</scope>
    <source>
        <strain evidence="1 2">F0542</strain>
    </source>
</reference>
<dbReference type="AlphaFoldDB" id="U1PZW3"/>
<proteinExistence type="predicted"/>
<comment type="caution">
    <text evidence="1">The sequence shown here is derived from an EMBL/GenBank/DDBJ whole genome shotgun (WGS) entry which is preliminary data.</text>
</comment>
<accession>U1PZW3</accession>
<organism evidence="1 2">
    <name type="scientific">Actinomyces johnsonii F0542</name>
    <dbReference type="NCBI Taxonomy" id="1321818"/>
    <lineage>
        <taxon>Bacteria</taxon>
        <taxon>Bacillati</taxon>
        <taxon>Actinomycetota</taxon>
        <taxon>Actinomycetes</taxon>
        <taxon>Actinomycetales</taxon>
        <taxon>Actinomycetaceae</taxon>
        <taxon>Actinomyces</taxon>
    </lineage>
</organism>
<name>U1PZW3_9ACTO</name>
<gene>
    <name evidence="1" type="ORF">HMPREF1979_03178</name>
</gene>
<keyword evidence="2" id="KW-1185">Reference proteome</keyword>
<sequence length="40" mass="3905">MSLVAAVSLKRYIGSTVGGGSGLSMVRTEVPAVLPQGTGG</sequence>
<dbReference type="HOGENOM" id="CLU_3283577_0_0_11"/>